<dbReference type="GO" id="GO:0046688">
    <property type="term" value="P:response to copper ion"/>
    <property type="evidence" value="ECO:0007669"/>
    <property type="project" value="InterPro"/>
</dbReference>
<dbReference type="InterPro" id="IPR032694">
    <property type="entry name" value="CopC/D"/>
</dbReference>
<keyword evidence="3" id="KW-0732">Signal</keyword>
<keyword evidence="4" id="KW-0186">Copper</keyword>
<organism evidence="6 7">
    <name type="scientific">Actinoplanes utahensis</name>
    <dbReference type="NCBI Taxonomy" id="1869"/>
    <lineage>
        <taxon>Bacteria</taxon>
        <taxon>Bacillati</taxon>
        <taxon>Actinomycetota</taxon>
        <taxon>Actinomycetes</taxon>
        <taxon>Micromonosporales</taxon>
        <taxon>Micromonosporaceae</taxon>
        <taxon>Actinoplanes</taxon>
    </lineage>
</organism>
<evidence type="ECO:0000256" key="3">
    <source>
        <dbReference type="ARBA" id="ARBA00022729"/>
    </source>
</evidence>
<keyword evidence="7" id="KW-1185">Reference proteome</keyword>
<sequence>MTSQSPATGGRRLLVAVAAALMVLGTGTPAWAHARLTFAEPAGGAVLTVAPATVTLKFSERLSPDFTTIVVSGPDRQRVAATPVAVDDVRGTVTLTAPLTNGVYTVAYRVVSVDGHTVQGSYPFTLADPNLPAAAPAPTSTAAADASASTGGGSTGLLLGAGAGGVVLVTVAGRRYLAGRRPAGRASH</sequence>
<protein>
    <recommendedName>
        <fullName evidence="5">CopC domain-containing protein</fullName>
    </recommendedName>
</protein>
<dbReference type="InterPro" id="IPR014755">
    <property type="entry name" value="Cu-Rt/internalin_Ig-like"/>
</dbReference>
<evidence type="ECO:0000256" key="2">
    <source>
        <dbReference type="ARBA" id="ARBA00022723"/>
    </source>
</evidence>
<dbReference type="Proteomes" id="UP000054537">
    <property type="component" value="Unassembled WGS sequence"/>
</dbReference>
<dbReference type="Gene3D" id="2.60.40.1220">
    <property type="match status" value="1"/>
</dbReference>
<feature type="domain" description="CopC" evidence="5">
    <location>
        <begin position="33"/>
        <end position="126"/>
    </location>
</feature>
<dbReference type="SUPFAM" id="SSF81296">
    <property type="entry name" value="E set domains"/>
    <property type="match status" value="1"/>
</dbReference>
<dbReference type="GO" id="GO:0005507">
    <property type="term" value="F:copper ion binding"/>
    <property type="evidence" value="ECO:0007669"/>
    <property type="project" value="InterPro"/>
</dbReference>
<evidence type="ECO:0000256" key="4">
    <source>
        <dbReference type="ARBA" id="ARBA00023008"/>
    </source>
</evidence>
<dbReference type="eggNOG" id="COG2372">
    <property type="taxonomic scope" value="Bacteria"/>
</dbReference>
<name>A0A0A6UMQ0_ACTUT</name>
<gene>
    <name evidence="6" type="ORF">MB27_21505</name>
</gene>
<dbReference type="AlphaFoldDB" id="A0A0A6UMQ0"/>
<dbReference type="RefSeq" id="WP_043527009.1">
    <property type="nucleotide sequence ID" value="NZ_BAABKU010000028.1"/>
</dbReference>
<dbReference type="GO" id="GO:0005886">
    <property type="term" value="C:plasma membrane"/>
    <property type="evidence" value="ECO:0007669"/>
    <property type="project" value="TreeGrafter"/>
</dbReference>
<dbReference type="GO" id="GO:0042597">
    <property type="term" value="C:periplasmic space"/>
    <property type="evidence" value="ECO:0007669"/>
    <property type="project" value="InterPro"/>
</dbReference>
<dbReference type="InterPro" id="IPR014756">
    <property type="entry name" value="Ig_E-set"/>
</dbReference>
<dbReference type="GO" id="GO:0006825">
    <property type="term" value="P:copper ion transport"/>
    <property type="evidence" value="ECO:0007669"/>
    <property type="project" value="InterPro"/>
</dbReference>
<evidence type="ECO:0000313" key="7">
    <source>
        <dbReference type="Proteomes" id="UP000054537"/>
    </source>
</evidence>
<keyword evidence="2" id="KW-0479">Metal-binding</keyword>
<dbReference type="PANTHER" id="PTHR34820">
    <property type="entry name" value="INNER MEMBRANE PROTEIN YEBZ"/>
    <property type="match status" value="1"/>
</dbReference>
<comment type="caution">
    <text evidence="6">The sequence shown here is derived from an EMBL/GenBank/DDBJ whole genome shotgun (WGS) entry which is preliminary data.</text>
</comment>
<evidence type="ECO:0000256" key="1">
    <source>
        <dbReference type="ARBA" id="ARBA00004196"/>
    </source>
</evidence>
<dbReference type="PANTHER" id="PTHR34820:SF4">
    <property type="entry name" value="INNER MEMBRANE PROTEIN YEBZ"/>
    <property type="match status" value="1"/>
</dbReference>
<evidence type="ECO:0000313" key="6">
    <source>
        <dbReference type="EMBL" id="KHD75604.1"/>
    </source>
</evidence>
<proteinExistence type="predicted"/>
<reference evidence="6 7" key="1">
    <citation type="submission" date="2014-10" db="EMBL/GenBank/DDBJ databases">
        <title>Draft genome sequence of Actinoplanes utahensis NRRL 12052.</title>
        <authorList>
            <person name="Velasco-Bucheli B."/>
            <person name="del Cerro C."/>
            <person name="Hormigo D."/>
            <person name="Garcia J.L."/>
            <person name="Acebal C."/>
            <person name="Arroyo M."/>
            <person name="de la Mata I."/>
        </authorList>
    </citation>
    <scope>NUCLEOTIDE SEQUENCE [LARGE SCALE GENOMIC DNA]</scope>
    <source>
        <strain evidence="6 7">NRRL 12052</strain>
    </source>
</reference>
<dbReference type="EMBL" id="JRTT01000025">
    <property type="protein sequence ID" value="KHD75604.1"/>
    <property type="molecule type" value="Genomic_DNA"/>
</dbReference>
<evidence type="ECO:0000259" key="5">
    <source>
        <dbReference type="Pfam" id="PF04234"/>
    </source>
</evidence>
<comment type="subcellular location">
    <subcellularLocation>
        <location evidence="1">Cell envelope</location>
    </subcellularLocation>
</comment>
<dbReference type="GO" id="GO:0030313">
    <property type="term" value="C:cell envelope"/>
    <property type="evidence" value="ECO:0007669"/>
    <property type="project" value="UniProtKB-SubCell"/>
</dbReference>
<dbReference type="STRING" id="1869.MB27_21505"/>
<accession>A0A0A6UMQ0</accession>
<dbReference type="Pfam" id="PF04234">
    <property type="entry name" value="CopC"/>
    <property type="match status" value="1"/>
</dbReference>
<dbReference type="InterPro" id="IPR007348">
    <property type="entry name" value="CopC_dom"/>
</dbReference>